<reference evidence="2" key="1">
    <citation type="submission" date="2021-03" db="EMBL/GenBank/DDBJ databases">
        <title>Draft genome sequence of rust myrtle Austropuccinia psidii MF-1, a brazilian biotype.</title>
        <authorList>
            <person name="Quecine M.C."/>
            <person name="Pachon D.M.R."/>
            <person name="Bonatelli M.L."/>
            <person name="Correr F.H."/>
            <person name="Franceschini L.M."/>
            <person name="Leite T.F."/>
            <person name="Margarido G.R.A."/>
            <person name="Almeida C.A."/>
            <person name="Ferrarezi J.A."/>
            <person name="Labate C.A."/>
        </authorList>
    </citation>
    <scope>NUCLEOTIDE SEQUENCE</scope>
    <source>
        <strain evidence="2">MF-1</strain>
    </source>
</reference>
<protein>
    <submittedName>
        <fullName evidence="2">Uncharacterized protein</fullName>
    </submittedName>
</protein>
<name>A0A9Q3IH58_9BASI</name>
<evidence type="ECO:0000313" key="2">
    <source>
        <dbReference type="EMBL" id="MBW0542936.1"/>
    </source>
</evidence>
<proteinExistence type="predicted"/>
<evidence type="ECO:0000313" key="3">
    <source>
        <dbReference type="Proteomes" id="UP000765509"/>
    </source>
</evidence>
<feature type="region of interest" description="Disordered" evidence="1">
    <location>
        <begin position="35"/>
        <end position="62"/>
    </location>
</feature>
<comment type="caution">
    <text evidence="2">The sequence shown here is derived from an EMBL/GenBank/DDBJ whole genome shotgun (WGS) entry which is preliminary data.</text>
</comment>
<dbReference type="OrthoDB" id="2506366at2759"/>
<organism evidence="2 3">
    <name type="scientific">Austropuccinia psidii MF-1</name>
    <dbReference type="NCBI Taxonomy" id="1389203"/>
    <lineage>
        <taxon>Eukaryota</taxon>
        <taxon>Fungi</taxon>
        <taxon>Dikarya</taxon>
        <taxon>Basidiomycota</taxon>
        <taxon>Pucciniomycotina</taxon>
        <taxon>Pucciniomycetes</taxon>
        <taxon>Pucciniales</taxon>
        <taxon>Sphaerophragmiaceae</taxon>
        <taxon>Austropuccinia</taxon>
    </lineage>
</organism>
<dbReference type="Proteomes" id="UP000765509">
    <property type="component" value="Unassembled WGS sequence"/>
</dbReference>
<evidence type="ECO:0000256" key="1">
    <source>
        <dbReference type="SAM" id="MobiDB-lite"/>
    </source>
</evidence>
<gene>
    <name evidence="2" type="ORF">O181_082651</name>
</gene>
<keyword evidence="3" id="KW-1185">Reference proteome</keyword>
<sequence length="113" mass="12861">MQTELLSLIKKEGKNKSSGYTSKISPLEEQTTIPRSFRQHGSPSSYLRPIATSTPSIEQRQSTLPRRVNISAQIPTASHQEIARNTTPIVKSRAKDYNMWIDGKDFERFIKKV</sequence>
<dbReference type="EMBL" id="AVOT02047649">
    <property type="protein sequence ID" value="MBW0542936.1"/>
    <property type="molecule type" value="Genomic_DNA"/>
</dbReference>
<dbReference type="AlphaFoldDB" id="A0A9Q3IH58"/>
<accession>A0A9Q3IH58</accession>